<dbReference type="RefSeq" id="WP_046087328.1">
    <property type="nucleotide sequence ID" value="NZ_LAKD02000101.1"/>
</dbReference>
<organism evidence="2 3">
    <name type="scientific">Streptomyces antioxidans</name>
    <dbReference type="NCBI Taxonomy" id="1507734"/>
    <lineage>
        <taxon>Bacteria</taxon>
        <taxon>Bacillati</taxon>
        <taxon>Actinomycetota</taxon>
        <taxon>Actinomycetes</taxon>
        <taxon>Kitasatosporales</taxon>
        <taxon>Streptomycetaceae</taxon>
        <taxon>Streptomyces</taxon>
    </lineage>
</organism>
<proteinExistence type="predicted"/>
<dbReference type="EMBL" id="LAKD02000101">
    <property type="protein sequence ID" value="OPF72799.1"/>
    <property type="molecule type" value="Genomic_DNA"/>
</dbReference>
<reference evidence="2" key="1">
    <citation type="submission" date="2016-12" db="EMBL/GenBank/DDBJ databases">
        <title>Genome sequence of Streptomyces antioxidans MUSC 164.</title>
        <authorList>
            <person name="Lee L.-H."/>
            <person name="Ser H.-L."/>
        </authorList>
    </citation>
    <scope>NUCLEOTIDE SEQUENCE [LARGE SCALE GENOMIC DNA]</scope>
    <source>
        <strain evidence="2">MUSC 164</strain>
    </source>
</reference>
<keyword evidence="2" id="KW-0378">Hydrolase</keyword>
<gene>
    <name evidence="2" type="ORF">VT50_0229725</name>
</gene>
<dbReference type="AlphaFoldDB" id="A0A1V4CXG4"/>
<dbReference type="InterPro" id="IPR053145">
    <property type="entry name" value="AB_hydrolase_Est10"/>
</dbReference>
<feature type="domain" description="Serine aminopeptidase S33" evidence="1">
    <location>
        <begin position="27"/>
        <end position="241"/>
    </location>
</feature>
<comment type="caution">
    <text evidence="2">The sequence shown here is derived from an EMBL/GenBank/DDBJ whole genome shotgun (WGS) entry which is preliminary data.</text>
</comment>
<dbReference type="Gene3D" id="3.40.50.1820">
    <property type="entry name" value="alpha/beta hydrolase"/>
    <property type="match status" value="1"/>
</dbReference>
<dbReference type="InterPro" id="IPR022742">
    <property type="entry name" value="Hydrolase_4"/>
</dbReference>
<name>A0A1V4CXG4_9ACTN</name>
<evidence type="ECO:0000313" key="3">
    <source>
        <dbReference type="Proteomes" id="UP000033615"/>
    </source>
</evidence>
<dbReference type="InterPro" id="IPR029058">
    <property type="entry name" value="AB_hydrolase_fold"/>
</dbReference>
<evidence type="ECO:0000259" key="1">
    <source>
        <dbReference type="Pfam" id="PF12146"/>
    </source>
</evidence>
<dbReference type="Pfam" id="PF12146">
    <property type="entry name" value="Hydrolase_4"/>
    <property type="match status" value="1"/>
</dbReference>
<keyword evidence="3" id="KW-1185">Reference proteome</keyword>
<dbReference type="GO" id="GO:0052689">
    <property type="term" value="F:carboxylic ester hydrolase activity"/>
    <property type="evidence" value="ECO:0007669"/>
    <property type="project" value="TreeGrafter"/>
</dbReference>
<dbReference type="Proteomes" id="UP000033615">
    <property type="component" value="Unassembled WGS sequence"/>
</dbReference>
<protein>
    <submittedName>
        <fullName evidence="2">Alpha/beta hydrolase</fullName>
    </submittedName>
</protein>
<dbReference type="SUPFAM" id="SSF53474">
    <property type="entry name" value="alpha/beta-Hydrolases"/>
    <property type="match status" value="1"/>
</dbReference>
<dbReference type="PANTHER" id="PTHR43265:SF1">
    <property type="entry name" value="ESTERASE ESTD"/>
    <property type="match status" value="1"/>
</dbReference>
<sequence length="276" mass="30609">MPTSDSVTLRTLDGLRLAGTLVRPDTPASAAVVLVHGGGVTREEGGFFTRLAAGMAESGVASFRFDMRGHGESEGRQEELTLATVLNDIRAAITYTREAASAREVTLLGASFGGGICAYYAAKRSADLSRLVLFNPQLDYKWRTIDTRAYWVNDSISEEAAQRLTEQGFIQFTPTLRHGRPLLNEVFWFHPHEVLDEVRVPTLIVHGTEDTFVPIDMSRTAAQKFRAPCEIIEVEGAQHGFAVHNDPQYVDPQSQEWQRYVIHTVCEWLIADSSQG</sequence>
<dbReference type="OrthoDB" id="128799at2"/>
<evidence type="ECO:0000313" key="2">
    <source>
        <dbReference type="EMBL" id="OPF72799.1"/>
    </source>
</evidence>
<accession>A0A1V4CXG4</accession>
<dbReference type="PANTHER" id="PTHR43265">
    <property type="entry name" value="ESTERASE ESTD"/>
    <property type="match status" value="1"/>
</dbReference>